<evidence type="ECO:0000256" key="4">
    <source>
        <dbReference type="ARBA" id="ARBA00023136"/>
    </source>
</evidence>
<sequence>MDTFKINCENVCFYLSIGLFVYYTLWIFGVPFIPAESHLRLLFPSQVYAMVIPLFLFWMGTFIALLIFKFR</sequence>
<dbReference type="InterPro" id="IPR009914">
    <property type="entry name" value="DPM2"/>
</dbReference>
<evidence type="ECO:0000313" key="7">
    <source>
        <dbReference type="Proteomes" id="UP000580250"/>
    </source>
</evidence>
<evidence type="ECO:0000256" key="2">
    <source>
        <dbReference type="ARBA" id="ARBA00022692"/>
    </source>
</evidence>
<evidence type="ECO:0000256" key="3">
    <source>
        <dbReference type="ARBA" id="ARBA00022989"/>
    </source>
</evidence>
<evidence type="ECO:0000313" key="6">
    <source>
        <dbReference type="EMBL" id="CAD2173356.1"/>
    </source>
</evidence>
<evidence type="ECO:0000256" key="5">
    <source>
        <dbReference type="RuleBase" id="RU365084"/>
    </source>
</evidence>
<comment type="pathway">
    <text evidence="5">Protein modification; protein glycosylation.</text>
</comment>
<proteinExistence type="inferred from homology"/>
<accession>A0A6V7VEF1</accession>
<dbReference type="GO" id="GO:0005789">
    <property type="term" value="C:endoplasmic reticulum membrane"/>
    <property type="evidence" value="ECO:0007669"/>
    <property type="project" value="UniProtKB-SubCell"/>
</dbReference>
<dbReference type="OrthoDB" id="311279at2759"/>
<comment type="similarity">
    <text evidence="5">Belongs to the DPM2 family.</text>
</comment>
<name>A0A6V7VEF1_MELEN</name>
<dbReference type="AlphaFoldDB" id="A0A6V7VEF1"/>
<reference evidence="6 7" key="1">
    <citation type="submission" date="2020-08" db="EMBL/GenBank/DDBJ databases">
        <authorList>
            <person name="Koutsovoulos G."/>
            <person name="Danchin GJ E."/>
        </authorList>
    </citation>
    <scope>NUCLEOTIDE SEQUENCE [LARGE SCALE GENOMIC DNA]</scope>
</reference>
<organism evidence="6 7">
    <name type="scientific">Meloidogyne enterolobii</name>
    <name type="common">Root-knot nematode worm</name>
    <name type="synonym">Meloidogyne mayaguensis</name>
    <dbReference type="NCBI Taxonomy" id="390850"/>
    <lineage>
        <taxon>Eukaryota</taxon>
        <taxon>Metazoa</taxon>
        <taxon>Ecdysozoa</taxon>
        <taxon>Nematoda</taxon>
        <taxon>Chromadorea</taxon>
        <taxon>Rhabditida</taxon>
        <taxon>Tylenchina</taxon>
        <taxon>Tylenchomorpha</taxon>
        <taxon>Tylenchoidea</taxon>
        <taxon>Meloidogynidae</taxon>
        <taxon>Meloidogyninae</taxon>
        <taxon>Meloidogyne</taxon>
    </lineage>
</organism>
<feature type="transmembrane region" description="Helical" evidence="5">
    <location>
        <begin position="47"/>
        <end position="68"/>
    </location>
</feature>
<keyword evidence="5" id="KW-0256">Endoplasmic reticulum</keyword>
<dbReference type="UniPathway" id="UPA00378"/>
<dbReference type="Proteomes" id="UP000580250">
    <property type="component" value="Unassembled WGS sequence"/>
</dbReference>
<keyword evidence="2 5" id="KW-0812">Transmembrane</keyword>
<dbReference type="EMBL" id="CAJEWN010000216">
    <property type="protein sequence ID" value="CAD2173356.1"/>
    <property type="molecule type" value="Genomic_DNA"/>
</dbReference>
<comment type="subcellular location">
    <subcellularLocation>
        <location evidence="5">Endoplasmic reticulum membrane</location>
        <topology evidence="5">Multi-pass membrane protein</topology>
    </subcellularLocation>
    <subcellularLocation>
        <location evidence="1">Membrane</location>
        <topology evidence="1">Multi-pass membrane protein</topology>
    </subcellularLocation>
</comment>
<evidence type="ECO:0000256" key="1">
    <source>
        <dbReference type="ARBA" id="ARBA00004141"/>
    </source>
</evidence>
<comment type="caution">
    <text evidence="6">The sequence shown here is derived from an EMBL/GenBank/DDBJ whole genome shotgun (WGS) entry which is preliminary data.</text>
</comment>
<comment type="function">
    <text evidence="5">Regulatory subunit of the dolichol-phosphate mannose (DPM) synthase complex; essential for the ER localization.</text>
</comment>
<feature type="transmembrane region" description="Helical" evidence="5">
    <location>
        <begin position="12"/>
        <end position="35"/>
    </location>
</feature>
<comment type="subunit">
    <text evidence="5">Component of the dolichol-phosphate mannose (DPM) synthase complex.</text>
</comment>
<dbReference type="Pfam" id="PF07297">
    <property type="entry name" value="DPM2"/>
    <property type="match status" value="1"/>
</dbReference>
<keyword evidence="4 5" id="KW-0472">Membrane</keyword>
<keyword evidence="3 5" id="KW-1133">Transmembrane helix</keyword>
<protein>
    <recommendedName>
        <fullName evidence="5">Dolichol phosphate-mannose biosynthesis regulatory protein</fullName>
    </recommendedName>
</protein>
<gene>
    <name evidence="6" type="ORF">MENT_LOCUS24960</name>
</gene>
<dbReference type="GO" id="GO:0030234">
    <property type="term" value="F:enzyme regulator activity"/>
    <property type="evidence" value="ECO:0007669"/>
    <property type="project" value="UniProtKB-UniRule"/>
</dbReference>
<dbReference type="GO" id="GO:0180047">
    <property type="term" value="P:dolichol phosphate mannose biosynthetic process"/>
    <property type="evidence" value="ECO:0007669"/>
    <property type="project" value="InterPro"/>
</dbReference>